<evidence type="ECO:0000313" key="4">
    <source>
        <dbReference type="Proteomes" id="UP000578819"/>
    </source>
</evidence>
<dbReference type="InterPro" id="IPR016161">
    <property type="entry name" value="Ald_DH/histidinol_DH"/>
</dbReference>
<feature type="domain" description="Aldehyde dehydrogenase" evidence="2">
    <location>
        <begin position="13"/>
        <end position="463"/>
    </location>
</feature>
<dbReference type="EMBL" id="JACHJW010000001">
    <property type="protein sequence ID" value="MBB4956907.1"/>
    <property type="molecule type" value="Genomic_DNA"/>
</dbReference>
<dbReference type="Gene3D" id="3.40.605.10">
    <property type="entry name" value="Aldehyde Dehydrogenase, Chain A, domain 1"/>
    <property type="match status" value="1"/>
</dbReference>
<keyword evidence="1 3" id="KW-0560">Oxidoreductase</keyword>
<protein>
    <submittedName>
        <fullName evidence="3">Aldehyde dehydrogenase (NAD+)</fullName>
        <ecNumber evidence="3">1.2.1.3</ecNumber>
    </submittedName>
</protein>
<evidence type="ECO:0000259" key="2">
    <source>
        <dbReference type="Pfam" id="PF00171"/>
    </source>
</evidence>
<proteinExistence type="predicted"/>
<keyword evidence="4" id="KW-1185">Reference proteome</keyword>
<gene>
    <name evidence="3" type="ORF">FHR38_000640</name>
</gene>
<evidence type="ECO:0000256" key="1">
    <source>
        <dbReference type="ARBA" id="ARBA00023002"/>
    </source>
</evidence>
<dbReference type="RefSeq" id="WP_312881766.1">
    <property type="nucleotide sequence ID" value="NZ_JACHJW010000001.1"/>
</dbReference>
<dbReference type="PANTHER" id="PTHR11699">
    <property type="entry name" value="ALDEHYDE DEHYDROGENASE-RELATED"/>
    <property type="match status" value="1"/>
</dbReference>
<comment type="caution">
    <text evidence="3">The sequence shown here is derived from an EMBL/GenBank/DDBJ whole genome shotgun (WGS) entry which is preliminary data.</text>
</comment>
<name>A0A7W7SMF1_9ACTN</name>
<reference evidence="3 4" key="1">
    <citation type="submission" date="2020-08" db="EMBL/GenBank/DDBJ databases">
        <title>Sequencing the genomes of 1000 actinobacteria strains.</title>
        <authorList>
            <person name="Klenk H.-P."/>
        </authorList>
    </citation>
    <scope>NUCLEOTIDE SEQUENCE [LARGE SCALE GENOMIC DNA]</scope>
    <source>
        <strain evidence="3 4">DSM 45886</strain>
    </source>
</reference>
<dbReference type="InterPro" id="IPR016163">
    <property type="entry name" value="Ald_DH_C"/>
</dbReference>
<dbReference type="InterPro" id="IPR015590">
    <property type="entry name" value="Aldehyde_DH_dom"/>
</dbReference>
<dbReference type="GO" id="GO:0004029">
    <property type="term" value="F:aldehyde dehydrogenase (NAD+) activity"/>
    <property type="evidence" value="ECO:0007669"/>
    <property type="project" value="UniProtKB-EC"/>
</dbReference>
<dbReference type="Gene3D" id="3.40.309.10">
    <property type="entry name" value="Aldehyde Dehydrogenase, Chain A, domain 2"/>
    <property type="match status" value="1"/>
</dbReference>
<dbReference type="Proteomes" id="UP000578819">
    <property type="component" value="Unassembled WGS sequence"/>
</dbReference>
<dbReference type="InterPro" id="IPR016162">
    <property type="entry name" value="Ald_DH_N"/>
</dbReference>
<dbReference type="EC" id="1.2.1.3" evidence="3"/>
<dbReference type="AlphaFoldDB" id="A0A7W7SMF1"/>
<accession>A0A7W7SMF1</accession>
<sequence length="513" mass="51891">MTAPLSGSTQPMLASRSPQCPDDLVAEAAAVSPATVEVLARQARSAQASWWHQGAAARSAVLRAVADRLRATTDELVDLVVREVGKPVIEARGELARSAAILDYYAQSCFAAVGEMFPPSLPATQPGLLFTERRPYGVAGLITPWNFPLAIPLWKAAPALAAGNAVLLKPSPDALACGQAIARLFAGLVPDGLLAVVPGGAETGRAIVEASDVLSFTGSVTVGRQVVATAARRGRPVQAEMGGQNAAIVLPDADLAETAAMLAGATMGYAGQKCTATRRIIVVGDSEPFTEALVAAVVALTVGDPADPAVTVGPVITAAARARVRDAVASARAAGARVLTGERTLPEGYYVAPVLVDRLDPAHALAQEETFGPLAAILSAPDVTTAVALANNVPYGLVTSVHGRDVGALLQAARGADTGLVRVNAPTTGVDFYAPFGGEKASSIGPREQGLAALDFYASTRTITLAAPPAATPSAAAPSIVAPSAAAPSIVAPPVAAPAAAASPVPAAERKLQ</sequence>
<evidence type="ECO:0000313" key="3">
    <source>
        <dbReference type="EMBL" id="MBB4956907.1"/>
    </source>
</evidence>
<organism evidence="3 4">
    <name type="scientific">Micromonospora polyrhachis</name>
    <dbReference type="NCBI Taxonomy" id="1282883"/>
    <lineage>
        <taxon>Bacteria</taxon>
        <taxon>Bacillati</taxon>
        <taxon>Actinomycetota</taxon>
        <taxon>Actinomycetes</taxon>
        <taxon>Micromonosporales</taxon>
        <taxon>Micromonosporaceae</taxon>
        <taxon>Micromonospora</taxon>
    </lineage>
</organism>
<dbReference type="SUPFAM" id="SSF53720">
    <property type="entry name" value="ALDH-like"/>
    <property type="match status" value="1"/>
</dbReference>
<dbReference type="Pfam" id="PF00171">
    <property type="entry name" value="Aldedh"/>
    <property type="match status" value="1"/>
</dbReference>